<dbReference type="AlphaFoldDB" id="A0A2W5VTT8"/>
<dbReference type="Gene3D" id="1.10.530.10">
    <property type="match status" value="1"/>
</dbReference>
<evidence type="ECO:0000256" key="1">
    <source>
        <dbReference type="ARBA" id="ARBA00007734"/>
    </source>
</evidence>
<dbReference type="InterPro" id="IPR023346">
    <property type="entry name" value="Lysozyme-like_dom_sf"/>
</dbReference>
<sequence>MKWTLPLVAAVCVATIGWSLRPLFEAEAPSRIEVEGARPVRPPEFDRIMAVLDVRAPGWGMELREHVAQAIAEESAVAGLDPMLVMAVIEVESEFQQEATSVVGARGLMQLRPTTLMWVAEREGVKLSRAELESDPALNVRLGVRYLKYLKDLFRGRLDLTLMAYNAGPNRLKAGLKEKSTDQWVNYVRAVRREYAGLKRSLGESGDWTLATRESVTATQQ</sequence>
<proteinExistence type="inferred from homology"/>
<dbReference type="SUPFAM" id="SSF53955">
    <property type="entry name" value="Lysozyme-like"/>
    <property type="match status" value="1"/>
</dbReference>
<accession>A0A2W5VTT8</accession>
<gene>
    <name evidence="3" type="ORF">DI536_11535</name>
</gene>
<organism evidence="3 4">
    <name type="scientific">Archangium gephyra</name>
    <dbReference type="NCBI Taxonomy" id="48"/>
    <lineage>
        <taxon>Bacteria</taxon>
        <taxon>Pseudomonadati</taxon>
        <taxon>Myxococcota</taxon>
        <taxon>Myxococcia</taxon>
        <taxon>Myxococcales</taxon>
        <taxon>Cystobacterineae</taxon>
        <taxon>Archangiaceae</taxon>
        <taxon>Archangium</taxon>
    </lineage>
</organism>
<dbReference type="Proteomes" id="UP000249061">
    <property type="component" value="Unassembled WGS sequence"/>
</dbReference>
<comment type="caution">
    <text evidence="3">The sequence shown here is derived from an EMBL/GenBank/DDBJ whole genome shotgun (WGS) entry which is preliminary data.</text>
</comment>
<feature type="domain" description="Transglycosylase SLT" evidence="2">
    <location>
        <begin position="71"/>
        <end position="180"/>
    </location>
</feature>
<dbReference type="PANTHER" id="PTHR37423">
    <property type="entry name" value="SOLUBLE LYTIC MUREIN TRANSGLYCOSYLASE-RELATED"/>
    <property type="match status" value="1"/>
</dbReference>
<evidence type="ECO:0000259" key="2">
    <source>
        <dbReference type="Pfam" id="PF01464"/>
    </source>
</evidence>
<protein>
    <submittedName>
        <fullName evidence="3">Lytic transglycosylase</fullName>
    </submittedName>
</protein>
<dbReference type="CDD" id="cd16896">
    <property type="entry name" value="LT_Slt70-like"/>
    <property type="match status" value="1"/>
</dbReference>
<dbReference type="EMBL" id="QFQP01000008">
    <property type="protein sequence ID" value="PZR13951.1"/>
    <property type="molecule type" value="Genomic_DNA"/>
</dbReference>
<evidence type="ECO:0000313" key="3">
    <source>
        <dbReference type="EMBL" id="PZR13951.1"/>
    </source>
</evidence>
<evidence type="ECO:0000313" key="4">
    <source>
        <dbReference type="Proteomes" id="UP000249061"/>
    </source>
</evidence>
<comment type="similarity">
    <text evidence="1">Belongs to the transglycosylase Slt family.</text>
</comment>
<reference evidence="3 4" key="1">
    <citation type="submission" date="2017-08" db="EMBL/GenBank/DDBJ databases">
        <title>Infants hospitalized years apart are colonized by the same room-sourced microbial strains.</title>
        <authorList>
            <person name="Brooks B."/>
            <person name="Olm M.R."/>
            <person name="Firek B.A."/>
            <person name="Baker R."/>
            <person name="Thomas B.C."/>
            <person name="Morowitz M.J."/>
            <person name="Banfield J.F."/>
        </authorList>
    </citation>
    <scope>NUCLEOTIDE SEQUENCE [LARGE SCALE GENOMIC DNA]</scope>
    <source>
        <strain evidence="3">S2_003_000_R2_14</strain>
    </source>
</reference>
<name>A0A2W5VTT8_9BACT</name>
<dbReference type="PANTHER" id="PTHR37423:SF2">
    <property type="entry name" value="MEMBRANE-BOUND LYTIC MUREIN TRANSGLYCOSYLASE C"/>
    <property type="match status" value="1"/>
</dbReference>
<dbReference type="Pfam" id="PF01464">
    <property type="entry name" value="SLT"/>
    <property type="match status" value="1"/>
</dbReference>
<dbReference type="InterPro" id="IPR008258">
    <property type="entry name" value="Transglycosylase_SLT_dom_1"/>
</dbReference>